<evidence type="ECO:0000313" key="2">
    <source>
        <dbReference type="EMBL" id="ORA96820.1"/>
    </source>
</evidence>
<feature type="transmembrane region" description="Helical" evidence="1">
    <location>
        <begin position="198"/>
        <end position="222"/>
    </location>
</feature>
<dbReference type="EMBL" id="MVHT01000086">
    <property type="protein sequence ID" value="ORA96820.1"/>
    <property type="molecule type" value="Genomic_DNA"/>
</dbReference>
<protein>
    <submittedName>
        <fullName evidence="2">Uncharacterized protein</fullName>
    </submittedName>
</protein>
<evidence type="ECO:0000256" key="1">
    <source>
        <dbReference type="SAM" id="Phobius"/>
    </source>
</evidence>
<keyword evidence="1" id="KW-0812">Transmembrane</keyword>
<reference evidence="2 3" key="1">
    <citation type="submission" date="2017-02" db="EMBL/GenBank/DDBJ databases">
        <title>The new phylogeny of genus Mycobacterium.</title>
        <authorList>
            <person name="Tortoli E."/>
            <person name="Trovato A."/>
            <person name="Cirillo D.M."/>
        </authorList>
    </citation>
    <scope>NUCLEOTIDE SEQUENCE [LARGE SCALE GENOMIC DNA]</scope>
    <source>
        <strain evidence="2 3">DSM 44049</strain>
    </source>
</reference>
<comment type="caution">
    <text evidence="2">The sequence shown here is derived from an EMBL/GenBank/DDBJ whole genome shotgun (WGS) entry which is preliminary data.</text>
</comment>
<dbReference type="Proteomes" id="UP000192739">
    <property type="component" value="Unassembled WGS sequence"/>
</dbReference>
<name>A0A1E3S6B8_MYCIE</name>
<keyword evidence="1" id="KW-1133">Transmembrane helix</keyword>
<sequence length="269" mass="29457">MWVSLAFQAILGAASIVEIKGHKLIRKAQPDAWQDWIVLGLSLLAAGLTFARKPLFPSTASVFAVTAFILTFALLPPLVGAFEHRFRAHGEEVFALSRFGGHIITNFFGGSAVAAFFWVGHSTPGFTTFTQQFSDASAFNVVLPLATVVIFAFVRQQQVAQCPNLNQLVHDKKEKREELSAGLRGYSLTDAHQLLNCLYLIAALFMGASTILYLLAFTIVQARHGTPVAFSPQMAIAMVALMGFLFACGTPMSWRSNDRNLWMSLDEVA</sequence>
<organism evidence="2 3">
    <name type="scientific">Mycobacterium intermedium</name>
    <dbReference type="NCBI Taxonomy" id="28445"/>
    <lineage>
        <taxon>Bacteria</taxon>
        <taxon>Bacillati</taxon>
        <taxon>Actinomycetota</taxon>
        <taxon>Actinomycetes</taxon>
        <taxon>Mycobacteriales</taxon>
        <taxon>Mycobacteriaceae</taxon>
        <taxon>Mycobacterium</taxon>
        <taxon>Mycobacterium simiae complex</taxon>
    </lineage>
</organism>
<accession>A0A1E3S6B8</accession>
<keyword evidence="1" id="KW-0472">Membrane</keyword>
<keyword evidence="3" id="KW-1185">Reference proteome</keyword>
<proteinExistence type="predicted"/>
<feature type="transmembrane region" description="Helical" evidence="1">
    <location>
        <begin position="133"/>
        <end position="154"/>
    </location>
</feature>
<feature type="transmembrane region" description="Helical" evidence="1">
    <location>
        <begin position="99"/>
        <end position="121"/>
    </location>
</feature>
<dbReference type="AlphaFoldDB" id="A0A1E3S6B8"/>
<feature type="transmembrane region" description="Helical" evidence="1">
    <location>
        <begin position="234"/>
        <end position="254"/>
    </location>
</feature>
<feature type="transmembrane region" description="Helical" evidence="1">
    <location>
        <begin position="58"/>
        <end position="79"/>
    </location>
</feature>
<evidence type="ECO:0000313" key="3">
    <source>
        <dbReference type="Proteomes" id="UP000192739"/>
    </source>
</evidence>
<gene>
    <name evidence="2" type="ORF">BST27_23905</name>
</gene>